<protein>
    <recommendedName>
        <fullName evidence="1">Rho GTPase-activating protein 29/45 N-terminal domain-containing protein</fullName>
    </recommendedName>
</protein>
<reference evidence="3" key="1">
    <citation type="submission" date="2011-12" db="EMBL/GenBank/DDBJ databases">
        <title>The Draft Genome of Lepisosteus oculatus.</title>
        <authorList>
            <consortium name="The Broad Institute Genome Assembly &amp; Analysis Group"/>
            <consortium name="Computational R&amp;D Group"/>
            <consortium name="and Sequencing Platform"/>
            <person name="Di Palma F."/>
            <person name="Alfoldi J."/>
            <person name="Johnson J."/>
            <person name="Berlin A."/>
            <person name="Gnerre S."/>
            <person name="Jaffe D."/>
            <person name="MacCallum I."/>
            <person name="Young S."/>
            <person name="Walker B.J."/>
            <person name="Lander E.S."/>
            <person name="Lindblad-Toh K."/>
        </authorList>
    </citation>
    <scope>NUCLEOTIDE SEQUENCE [LARGE SCALE GENOMIC DNA]</scope>
</reference>
<organism evidence="2 3">
    <name type="scientific">Lepisosteus oculatus</name>
    <name type="common">Spotted gar</name>
    <dbReference type="NCBI Taxonomy" id="7918"/>
    <lineage>
        <taxon>Eukaryota</taxon>
        <taxon>Metazoa</taxon>
        <taxon>Chordata</taxon>
        <taxon>Craniata</taxon>
        <taxon>Vertebrata</taxon>
        <taxon>Euteleostomi</taxon>
        <taxon>Actinopterygii</taxon>
        <taxon>Neopterygii</taxon>
        <taxon>Holostei</taxon>
        <taxon>Semionotiformes</taxon>
        <taxon>Lepisosteidae</taxon>
        <taxon>Lepisosteus</taxon>
    </lineage>
</organism>
<dbReference type="eggNOG" id="KOG1453">
    <property type="taxonomic scope" value="Eukaryota"/>
</dbReference>
<dbReference type="EMBL" id="AHAT01016118">
    <property type="status" value="NOT_ANNOTATED_CDS"/>
    <property type="molecule type" value="Genomic_DNA"/>
</dbReference>
<dbReference type="EMBL" id="AHAT01016115">
    <property type="status" value="NOT_ANNOTATED_CDS"/>
    <property type="molecule type" value="Genomic_DNA"/>
</dbReference>
<dbReference type="Pfam" id="PF24235">
    <property type="entry name" value="RHG29_45_N"/>
    <property type="match status" value="1"/>
</dbReference>
<dbReference type="GeneTree" id="ENSGT00950000183110"/>
<dbReference type="Proteomes" id="UP000018468">
    <property type="component" value="Linkage group LG10"/>
</dbReference>
<feature type="domain" description="Rho GTPase-activating protein 29/45 N-terminal" evidence="1">
    <location>
        <begin position="65"/>
        <end position="142"/>
    </location>
</feature>
<dbReference type="STRING" id="7918.ENSLOCP00000009814"/>
<dbReference type="EMBL" id="AHAT01016113">
    <property type="status" value="NOT_ANNOTATED_CDS"/>
    <property type="molecule type" value="Genomic_DNA"/>
</dbReference>
<reference evidence="2" key="3">
    <citation type="submission" date="2025-09" db="UniProtKB">
        <authorList>
            <consortium name="Ensembl"/>
        </authorList>
    </citation>
    <scope>IDENTIFICATION</scope>
</reference>
<proteinExistence type="predicted"/>
<sequence>MLRQSASGGTKRSLGIARLSNSNFFPLSAGTGTWGMGRGTKSNSLSSISSSSDGLENPGVDPDYIMQLVNDVRKFADVLLHLKEAFRAEENQDCLHQVVHERLGELLRVLKAVIGKHQTLNSVDILSAAGTVIAKIKGEKLSHHIGINDNCACARFHPLLILVFCALFSIGHHFVHYFTADIDRLEKTAMYIYKIQKSYENLSVECGGLVPEKDDLQGPLRAKEVDHMLLKNDSGIESALLYAKAWSKYTK</sequence>
<keyword evidence="3" id="KW-1185">Reference proteome</keyword>
<evidence type="ECO:0000313" key="2">
    <source>
        <dbReference type="Ensembl" id="ENSLOCP00000009814.1"/>
    </source>
</evidence>
<dbReference type="AlphaFoldDB" id="W5MN55"/>
<dbReference type="EMBL" id="AHAT01016116">
    <property type="status" value="NOT_ANNOTATED_CDS"/>
    <property type="molecule type" value="Genomic_DNA"/>
</dbReference>
<dbReference type="EMBL" id="AHAT01016112">
    <property type="status" value="NOT_ANNOTATED_CDS"/>
    <property type="molecule type" value="Genomic_DNA"/>
</dbReference>
<dbReference type="EMBL" id="AHAT01016110">
    <property type="status" value="NOT_ANNOTATED_CDS"/>
    <property type="molecule type" value="Genomic_DNA"/>
</dbReference>
<dbReference type="EMBL" id="AHAT01016111">
    <property type="status" value="NOT_ANNOTATED_CDS"/>
    <property type="molecule type" value="Genomic_DNA"/>
</dbReference>
<dbReference type="EMBL" id="AHAT01016109">
    <property type="status" value="NOT_ANNOTATED_CDS"/>
    <property type="molecule type" value="Genomic_DNA"/>
</dbReference>
<evidence type="ECO:0000259" key="1">
    <source>
        <dbReference type="Pfam" id="PF24235"/>
    </source>
</evidence>
<accession>W5MN55</accession>
<dbReference type="InterPro" id="IPR057028">
    <property type="entry name" value="RHG29_45_N"/>
</dbReference>
<dbReference type="InParanoid" id="W5MN55"/>
<dbReference type="Bgee" id="ENSLOCG00000008082">
    <property type="expression patterns" value="Expressed in liver and 13 other cell types or tissues"/>
</dbReference>
<dbReference type="Ensembl" id="ENSLOCT00000009825.1">
    <property type="protein sequence ID" value="ENSLOCP00000009814.1"/>
    <property type="gene ID" value="ENSLOCG00000008082.1"/>
</dbReference>
<evidence type="ECO:0000313" key="3">
    <source>
        <dbReference type="Proteomes" id="UP000018468"/>
    </source>
</evidence>
<dbReference type="EMBL" id="AHAT01016114">
    <property type="status" value="NOT_ANNOTATED_CDS"/>
    <property type="molecule type" value="Genomic_DNA"/>
</dbReference>
<name>W5MN55_LEPOC</name>
<reference evidence="2" key="2">
    <citation type="submission" date="2025-08" db="UniProtKB">
        <authorList>
            <consortium name="Ensembl"/>
        </authorList>
    </citation>
    <scope>IDENTIFICATION</scope>
</reference>
<dbReference type="EMBL" id="AHAT01016117">
    <property type="status" value="NOT_ANNOTATED_CDS"/>
    <property type="molecule type" value="Genomic_DNA"/>
</dbReference>
<dbReference type="HOGENOM" id="CLU_1109171_0_0_1"/>